<name>A0ABD5X8C4_9EURY</name>
<dbReference type="AlphaFoldDB" id="A0ABD5X8C4"/>
<dbReference type="EMBL" id="JBHSZQ010000050">
    <property type="protein sequence ID" value="MFC7127455.1"/>
    <property type="molecule type" value="Genomic_DNA"/>
</dbReference>
<dbReference type="InterPro" id="IPR019206">
    <property type="entry name" value="DUF2085_TM"/>
</dbReference>
<accession>A0ABD5X8C4</accession>
<keyword evidence="1" id="KW-1133">Transmembrane helix</keyword>
<protein>
    <submittedName>
        <fullName evidence="2">DUF2085 domain-containing protein</fullName>
    </submittedName>
</protein>
<dbReference type="Proteomes" id="UP001596414">
    <property type="component" value="Unassembled WGS sequence"/>
</dbReference>
<proteinExistence type="predicted"/>
<sequence>MKFDLLLCHGKSERCLSYSGYQFPLCTRCTGILIGCVIALLIEIIVGLPPIIFLPLYILLGFPATIDGITQLMRNRESNNQTRLITGIVGALGFMLFFRTLRFLLRL</sequence>
<feature type="transmembrane region" description="Helical" evidence="1">
    <location>
        <begin position="52"/>
        <end position="72"/>
    </location>
</feature>
<keyword evidence="1" id="KW-0472">Membrane</keyword>
<gene>
    <name evidence="2" type="ORF">ACFQJ7_15765</name>
</gene>
<evidence type="ECO:0000313" key="2">
    <source>
        <dbReference type="EMBL" id="MFC7127455.1"/>
    </source>
</evidence>
<evidence type="ECO:0000313" key="3">
    <source>
        <dbReference type="Proteomes" id="UP001596414"/>
    </source>
</evidence>
<reference evidence="2 3" key="1">
    <citation type="journal article" date="2014" name="Int. J. Syst. Evol. Microbiol.">
        <title>Complete genome sequence of Corynebacterium casei LMG S-19264T (=DSM 44701T), isolated from a smear-ripened cheese.</title>
        <authorList>
            <consortium name="US DOE Joint Genome Institute (JGI-PGF)"/>
            <person name="Walter F."/>
            <person name="Albersmeier A."/>
            <person name="Kalinowski J."/>
            <person name="Ruckert C."/>
        </authorList>
    </citation>
    <scope>NUCLEOTIDE SEQUENCE [LARGE SCALE GENOMIC DNA]</scope>
    <source>
        <strain evidence="2 3">CGMCC 4.7215</strain>
    </source>
</reference>
<feature type="transmembrane region" description="Helical" evidence="1">
    <location>
        <begin position="21"/>
        <end position="46"/>
    </location>
</feature>
<organism evidence="2 3">
    <name type="scientific">Halovenus rubra</name>
    <dbReference type="NCBI Taxonomy" id="869890"/>
    <lineage>
        <taxon>Archaea</taxon>
        <taxon>Methanobacteriati</taxon>
        <taxon>Methanobacteriota</taxon>
        <taxon>Stenosarchaea group</taxon>
        <taxon>Halobacteria</taxon>
        <taxon>Halobacteriales</taxon>
        <taxon>Haloarculaceae</taxon>
        <taxon>Halovenus</taxon>
    </lineage>
</organism>
<evidence type="ECO:0000256" key="1">
    <source>
        <dbReference type="SAM" id="Phobius"/>
    </source>
</evidence>
<comment type="caution">
    <text evidence="2">The sequence shown here is derived from an EMBL/GenBank/DDBJ whole genome shotgun (WGS) entry which is preliminary data.</text>
</comment>
<keyword evidence="1" id="KW-0812">Transmembrane</keyword>
<dbReference type="Pfam" id="PF09858">
    <property type="entry name" value="DUF2085"/>
    <property type="match status" value="1"/>
</dbReference>
<feature type="transmembrane region" description="Helical" evidence="1">
    <location>
        <begin position="84"/>
        <end position="105"/>
    </location>
</feature>
<dbReference type="RefSeq" id="WP_368408018.1">
    <property type="nucleotide sequence ID" value="NZ_JAODIY010000011.1"/>
</dbReference>